<dbReference type="PANTHER" id="PTHR46696:SF1">
    <property type="entry name" value="CYTOCHROME P450 YJIB-RELATED"/>
    <property type="match status" value="1"/>
</dbReference>
<dbReference type="PRINTS" id="PR00359">
    <property type="entry name" value="BP450"/>
</dbReference>
<dbReference type="Proteomes" id="UP000565572">
    <property type="component" value="Unassembled WGS sequence"/>
</dbReference>
<evidence type="ECO:0000256" key="1">
    <source>
        <dbReference type="ARBA" id="ARBA00010617"/>
    </source>
</evidence>
<evidence type="ECO:0000256" key="6">
    <source>
        <dbReference type="ARBA" id="ARBA00023033"/>
    </source>
</evidence>
<dbReference type="InterPro" id="IPR002397">
    <property type="entry name" value="Cyt_P450_B"/>
</dbReference>
<feature type="region of interest" description="Disordered" evidence="8">
    <location>
        <begin position="67"/>
        <end position="101"/>
    </location>
</feature>
<dbReference type="RefSeq" id="WP_183339311.1">
    <property type="nucleotide sequence ID" value="NZ_JACHZG010000001.1"/>
</dbReference>
<organism evidence="9 10">
    <name type="scientific">Microlunatus antarcticus</name>
    <dbReference type="NCBI Taxonomy" id="53388"/>
    <lineage>
        <taxon>Bacteria</taxon>
        <taxon>Bacillati</taxon>
        <taxon>Actinomycetota</taxon>
        <taxon>Actinomycetes</taxon>
        <taxon>Propionibacteriales</taxon>
        <taxon>Propionibacteriaceae</taxon>
        <taxon>Microlunatus</taxon>
    </lineage>
</organism>
<feature type="compositionally biased region" description="Basic and acidic residues" evidence="8">
    <location>
        <begin position="67"/>
        <end position="78"/>
    </location>
</feature>
<dbReference type="InterPro" id="IPR001128">
    <property type="entry name" value="Cyt_P450"/>
</dbReference>
<dbReference type="GO" id="GO:0005506">
    <property type="term" value="F:iron ion binding"/>
    <property type="evidence" value="ECO:0007669"/>
    <property type="project" value="InterPro"/>
</dbReference>
<sequence>MTITETTGTTSTGTTSTQEAYAQVVDHANRADPYPYYARLREQPVARLDERTFVVTGHQEILDLIHDPRISSDPRNLAEGHSIGGHTPAAETDAEGEPAEESPSLLNAFVMLDAPKHDRLRSQTMRHFGPPHHAGYVDAMRGDMARIVNDLIDGFGDAREVDLVEALAYPFPVTMICEVLGVPREDEPRFHAWSEDIIATAEATGPEDAAEKRERAGLATAQLTEYLSALADEKTRDPKDDLLSGLVNHDGPGGRMSRVDVLNTAIMLLIGGHETTVNMIANGVLTLLRHPEVLERLEREPEHVARVFEELLRLEPPAQVTPTRVALDDLVLGGVLIPKGSSIWVMWAAANRDPRHFADPDRFDPDREQNDHLGFGGGIHACFGAPLARLEVQIALVEVFRRLENPRLVLDPPPYRRNPFLRGPSHLPIAFDGVRPR</sequence>
<keyword evidence="2 7" id="KW-0349">Heme</keyword>
<dbReference type="PRINTS" id="PR00385">
    <property type="entry name" value="P450"/>
</dbReference>
<evidence type="ECO:0000256" key="2">
    <source>
        <dbReference type="ARBA" id="ARBA00022617"/>
    </source>
</evidence>
<keyword evidence="3 7" id="KW-0479">Metal-binding</keyword>
<name>A0A7W5JXD4_9ACTN</name>
<dbReference type="InterPro" id="IPR017972">
    <property type="entry name" value="Cyt_P450_CS"/>
</dbReference>
<evidence type="ECO:0000256" key="3">
    <source>
        <dbReference type="ARBA" id="ARBA00022723"/>
    </source>
</evidence>
<proteinExistence type="inferred from homology"/>
<comment type="caution">
    <text evidence="9">The sequence shown here is derived from an EMBL/GenBank/DDBJ whole genome shotgun (WGS) entry which is preliminary data.</text>
</comment>
<gene>
    <name evidence="9" type="ORF">FHX39_002780</name>
</gene>
<dbReference type="SUPFAM" id="SSF48264">
    <property type="entry name" value="Cytochrome P450"/>
    <property type="match status" value="1"/>
</dbReference>
<evidence type="ECO:0000256" key="8">
    <source>
        <dbReference type="SAM" id="MobiDB-lite"/>
    </source>
</evidence>
<evidence type="ECO:0000313" key="9">
    <source>
        <dbReference type="EMBL" id="MBB3327836.1"/>
    </source>
</evidence>
<keyword evidence="10" id="KW-1185">Reference proteome</keyword>
<accession>A0A7W5JXD4</accession>
<dbReference type="GO" id="GO:0004497">
    <property type="term" value="F:monooxygenase activity"/>
    <property type="evidence" value="ECO:0007669"/>
    <property type="project" value="UniProtKB-KW"/>
</dbReference>
<keyword evidence="5 7" id="KW-0408">Iron</keyword>
<protein>
    <submittedName>
        <fullName evidence="9">Cytochrome P450</fullName>
    </submittedName>
</protein>
<dbReference type="PROSITE" id="PS00086">
    <property type="entry name" value="CYTOCHROME_P450"/>
    <property type="match status" value="1"/>
</dbReference>
<dbReference type="Pfam" id="PF00067">
    <property type="entry name" value="p450"/>
    <property type="match status" value="1"/>
</dbReference>
<dbReference type="PANTHER" id="PTHR46696">
    <property type="entry name" value="P450, PUTATIVE (EUROFUNG)-RELATED"/>
    <property type="match status" value="1"/>
</dbReference>
<reference evidence="9 10" key="1">
    <citation type="submission" date="2020-08" db="EMBL/GenBank/DDBJ databases">
        <title>Sequencing the genomes of 1000 actinobacteria strains.</title>
        <authorList>
            <person name="Klenk H.-P."/>
        </authorList>
    </citation>
    <scope>NUCLEOTIDE SEQUENCE [LARGE SCALE GENOMIC DNA]</scope>
    <source>
        <strain evidence="9 10">DSM 11053</strain>
    </source>
</reference>
<dbReference type="GO" id="GO:0016705">
    <property type="term" value="F:oxidoreductase activity, acting on paired donors, with incorporation or reduction of molecular oxygen"/>
    <property type="evidence" value="ECO:0007669"/>
    <property type="project" value="InterPro"/>
</dbReference>
<dbReference type="FunFam" id="1.10.630.10:FF:000018">
    <property type="entry name" value="Cytochrome P450 monooxygenase"/>
    <property type="match status" value="1"/>
</dbReference>
<dbReference type="Gene3D" id="1.10.630.10">
    <property type="entry name" value="Cytochrome P450"/>
    <property type="match status" value="1"/>
</dbReference>
<dbReference type="EMBL" id="JACHZG010000001">
    <property type="protein sequence ID" value="MBB3327836.1"/>
    <property type="molecule type" value="Genomic_DNA"/>
</dbReference>
<dbReference type="GO" id="GO:0020037">
    <property type="term" value="F:heme binding"/>
    <property type="evidence" value="ECO:0007669"/>
    <property type="project" value="InterPro"/>
</dbReference>
<comment type="similarity">
    <text evidence="1 7">Belongs to the cytochrome P450 family.</text>
</comment>
<keyword evidence="4 7" id="KW-0560">Oxidoreductase</keyword>
<evidence type="ECO:0000256" key="5">
    <source>
        <dbReference type="ARBA" id="ARBA00023004"/>
    </source>
</evidence>
<keyword evidence="6 7" id="KW-0503">Monooxygenase</keyword>
<evidence type="ECO:0000256" key="4">
    <source>
        <dbReference type="ARBA" id="ARBA00023002"/>
    </source>
</evidence>
<evidence type="ECO:0000313" key="10">
    <source>
        <dbReference type="Proteomes" id="UP000565572"/>
    </source>
</evidence>
<evidence type="ECO:0000256" key="7">
    <source>
        <dbReference type="RuleBase" id="RU000461"/>
    </source>
</evidence>
<dbReference type="AlphaFoldDB" id="A0A7W5JXD4"/>
<dbReference type="CDD" id="cd20625">
    <property type="entry name" value="CYP164-like"/>
    <property type="match status" value="1"/>
</dbReference>
<dbReference type="InterPro" id="IPR036396">
    <property type="entry name" value="Cyt_P450_sf"/>
</dbReference>